<gene>
    <name evidence="1" type="ORF">HMPREF9997_02527</name>
</gene>
<comment type="caution">
    <text evidence="1">The sequence shown here is derived from an EMBL/GenBank/DDBJ whole genome shotgun (WGS) entry which is preliminary data.</text>
</comment>
<name>L1M9M2_9CORY</name>
<dbReference type="EMBL" id="AMEM01000041">
    <property type="protein sequence ID" value="EKX87750.1"/>
    <property type="molecule type" value="Genomic_DNA"/>
</dbReference>
<evidence type="ECO:0000313" key="2">
    <source>
        <dbReference type="Proteomes" id="UP000010445"/>
    </source>
</evidence>
<organism evidence="1 2">
    <name type="scientific">Corynebacterium durum F0235</name>
    <dbReference type="NCBI Taxonomy" id="1035195"/>
    <lineage>
        <taxon>Bacteria</taxon>
        <taxon>Bacillati</taxon>
        <taxon>Actinomycetota</taxon>
        <taxon>Actinomycetes</taxon>
        <taxon>Mycobacteriales</taxon>
        <taxon>Corynebacteriaceae</taxon>
        <taxon>Corynebacterium</taxon>
    </lineage>
</organism>
<dbReference type="AlphaFoldDB" id="L1M9M2"/>
<accession>L1M9M2</accession>
<sequence>MAHSLDSKHHYEAPWQTRHGANRGVFVVFRSAGRKASELQQLA</sequence>
<dbReference type="Proteomes" id="UP000010445">
    <property type="component" value="Unassembled WGS sequence"/>
</dbReference>
<keyword evidence="2" id="KW-1185">Reference proteome</keyword>
<protein>
    <submittedName>
        <fullName evidence="1">Uncharacterized protein</fullName>
    </submittedName>
</protein>
<reference evidence="1 2" key="1">
    <citation type="submission" date="2012-05" db="EMBL/GenBank/DDBJ databases">
        <authorList>
            <person name="Weinstock G."/>
            <person name="Sodergren E."/>
            <person name="Lobos E.A."/>
            <person name="Fulton L."/>
            <person name="Fulton R."/>
            <person name="Courtney L."/>
            <person name="Fronick C."/>
            <person name="O'Laughlin M."/>
            <person name="Godfrey J."/>
            <person name="Wilson R.M."/>
            <person name="Miner T."/>
            <person name="Farmer C."/>
            <person name="Delehaunty K."/>
            <person name="Cordes M."/>
            <person name="Minx P."/>
            <person name="Tomlinson C."/>
            <person name="Chen J."/>
            <person name="Wollam A."/>
            <person name="Pepin K.H."/>
            <person name="Bhonagiri V."/>
            <person name="Zhang X."/>
            <person name="Suruliraj S."/>
            <person name="Warren W."/>
            <person name="Mitreva M."/>
            <person name="Mardis E.R."/>
            <person name="Wilson R.K."/>
        </authorList>
    </citation>
    <scope>NUCLEOTIDE SEQUENCE [LARGE SCALE GENOMIC DNA]</scope>
    <source>
        <strain evidence="1 2">F0235</strain>
    </source>
</reference>
<dbReference type="HOGENOM" id="CLU_3232322_0_0_11"/>
<proteinExistence type="predicted"/>
<evidence type="ECO:0000313" key="1">
    <source>
        <dbReference type="EMBL" id="EKX87750.1"/>
    </source>
</evidence>